<accession>A0A328DQX8</accession>
<evidence type="ECO:0000313" key="2">
    <source>
        <dbReference type="EMBL" id="RAL46393.1"/>
    </source>
</evidence>
<proteinExistence type="predicted"/>
<name>A0A328DQX8_9ASTE</name>
<comment type="caution">
    <text evidence="2">The sequence shown here is derived from an EMBL/GenBank/DDBJ whole genome shotgun (WGS) entry which is preliminary data.</text>
</comment>
<feature type="compositionally biased region" description="Low complexity" evidence="1">
    <location>
        <begin position="111"/>
        <end position="132"/>
    </location>
</feature>
<dbReference type="AlphaFoldDB" id="A0A328DQX8"/>
<sequence>MGYGSHAYGSANCSPDSAEVRRREGILDLEDETEIEMHVDEPVVKKMSSDFKKKRAGEGSSGTRGKSLQRRSTGVEQSMKRMSRRKPTVSSKYAEEYLAKKPMPTKSGKGSPVSRGSPSQDSSSSSPKPHSSGNEECSICDVTGSTNVSEEKASSDTIVSKSP</sequence>
<gene>
    <name evidence="2" type="ORF">DM860_015386</name>
</gene>
<feature type="compositionally biased region" description="Basic and acidic residues" evidence="1">
    <location>
        <begin position="35"/>
        <end position="51"/>
    </location>
</feature>
<feature type="region of interest" description="Disordered" evidence="1">
    <location>
        <begin position="1"/>
        <end position="163"/>
    </location>
</feature>
<feature type="compositionally biased region" description="Polar residues" evidence="1">
    <location>
        <begin position="61"/>
        <end position="76"/>
    </location>
</feature>
<organism evidence="2 3">
    <name type="scientific">Cuscuta australis</name>
    <dbReference type="NCBI Taxonomy" id="267555"/>
    <lineage>
        <taxon>Eukaryota</taxon>
        <taxon>Viridiplantae</taxon>
        <taxon>Streptophyta</taxon>
        <taxon>Embryophyta</taxon>
        <taxon>Tracheophyta</taxon>
        <taxon>Spermatophyta</taxon>
        <taxon>Magnoliopsida</taxon>
        <taxon>eudicotyledons</taxon>
        <taxon>Gunneridae</taxon>
        <taxon>Pentapetalae</taxon>
        <taxon>asterids</taxon>
        <taxon>lamiids</taxon>
        <taxon>Solanales</taxon>
        <taxon>Convolvulaceae</taxon>
        <taxon>Cuscuteae</taxon>
        <taxon>Cuscuta</taxon>
        <taxon>Cuscuta subgen. Grammica</taxon>
        <taxon>Cuscuta sect. Cleistogrammica</taxon>
    </lineage>
</organism>
<keyword evidence="3" id="KW-1185">Reference proteome</keyword>
<reference evidence="2 3" key="1">
    <citation type="submission" date="2018-06" db="EMBL/GenBank/DDBJ databases">
        <title>The Genome of Cuscuta australis (Dodder) Provides Insight into the Evolution of Plant Parasitism.</title>
        <authorList>
            <person name="Liu H."/>
        </authorList>
    </citation>
    <scope>NUCLEOTIDE SEQUENCE [LARGE SCALE GENOMIC DNA]</scope>
    <source>
        <strain evidence="3">cv. Yunnan</strain>
        <tissue evidence="2">Vines</tissue>
    </source>
</reference>
<dbReference type="Proteomes" id="UP000249390">
    <property type="component" value="Unassembled WGS sequence"/>
</dbReference>
<protein>
    <submittedName>
        <fullName evidence="2">Uncharacterized protein</fullName>
    </submittedName>
</protein>
<evidence type="ECO:0000256" key="1">
    <source>
        <dbReference type="SAM" id="MobiDB-lite"/>
    </source>
</evidence>
<evidence type="ECO:0000313" key="3">
    <source>
        <dbReference type="Proteomes" id="UP000249390"/>
    </source>
</evidence>
<dbReference type="EMBL" id="NQVE01000123">
    <property type="protein sequence ID" value="RAL46393.1"/>
    <property type="molecule type" value="Genomic_DNA"/>
</dbReference>